<reference evidence="1 2" key="1">
    <citation type="submission" date="2016-11" db="EMBL/GenBank/DDBJ databases">
        <authorList>
            <person name="Jaros S."/>
            <person name="Januszkiewicz K."/>
            <person name="Wedrychowicz H."/>
        </authorList>
    </citation>
    <scope>NUCLEOTIDE SEQUENCE [LARGE SCALE GENOMIC DNA]</scope>
    <source>
        <strain evidence="1 2">CGMCC 1.12145</strain>
    </source>
</reference>
<name>A0A1K1S039_9FLAO</name>
<protein>
    <submittedName>
        <fullName evidence="1">Uncharacterized protein</fullName>
    </submittedName>
</protein>
<evidence type="ECO:0000313" key="1">
    <source>
        <dbReference type="EMBL" id="SFW77678.1"/>
    </source>
</evidence>
<dbReference type="EMBL" id="FPJE01000048">
    <property type="protein sequence ID" value="SFW77678.1"/>
    <property type="molecule type" value="Genomic_DNA"/>
</dbReference>
<gene>
    <name evidence="1" type="ORF">SAMN02927921_04256</name>
</gene>
<proteinExistence type="predicted"/>
<accession>A0A1K1S039</accession>
<organism evidence="1 2">
    <name type="scientific">Sinomicrobium oceani</name>
    <dbReference type="NCBI Taxonomy" id="1150368"/>
    <lineage>
        <taxon>Bacteria</taxon>
        <taxon>Pseudomonadati</taxon>
        <taxon>Bacteroidota</taxon>
        <taxon>Flavobacteriia</taxon>
        <taxon>Flavobacteriales</taxon>
        <taxon>Flavobacteriaceae</taxon>
        <taxon>Sinomicrobium</taxon>
    </lineage>
</organism>
<sequence length="178" mass="20544">MEINKQKTNIGVCNFAAQTFNKKKKTKNASLWRIPVSHKYYFIYYCKGLVNEEGFKQITKIWFNLINTIRENVQKTAKSKTFAERTLPTAELILYTSSFLLHTSYPAPHFTLHTILTSPFPSVANARNDRHSFPLCSNERQRGPIRSTCRSRSFTYLLINNVQKAAKSKTFAELGTLR</sequence>
<dbReference type="Proteomes" id="UP000182248">
    <property type="component" value="Unassembled WGS sequence"/>
</dbReference>
<evidence type="ECO:0000313" key="2">
    <source>
        <dbReference type="Proteomes" id="UP000182248"/>
    </source>
</evidence>
<keyword evidence="2" id="KW-1185">Reference proteome</keyword>
<dbReference type="AlphaFoldDB" id="A0A1K1S039"/>